<evidence type="ECO:0000313" key="2">
    <source>
        <dbReference type="EMBL" id="KAK8088400.1"/>
    </source>
</evidence>
<proteinExistence type="predicted"/>
<organism evidence="2 3">
    <name type="scientific">Apiospora hydei</name>
    <dbReference type="NCBI Taxonomy" id="1337664"/>
    <lineage>
        <taxon>Eukaryota</taxon>
        <taxon>Fungi</taxon>
        <taxon>Dikarya</taxon>
        <taxon>Ascomycota</taxon>
        <taxon>Pezizomycotina</taxon>
        <taxon>Sordariomycetes</taxon>
        <taxon>Xylariomycetidae</taxon>
        <taxon>Amphisphaeriales</taxon>
        <taxon>Apiosporaceae</taxon>
        <taxon>Apiospora</taxon>
    </lineage>
</organism>
<comment type="caution">
    <text evidence="2">The sequence shown here is derived from an EMBL/GenBank/DDBJ whole genome shotgun (WGS) entry which is preliminary data.</text>
</comment>
<gene>
    <name evidence="2" type="ORF">PG997_003361</name>
</gene>
<dbReference type="RefSeq" id="XP_066671294.1">
    <property type="nucleotide sequence ID" value="XM_066807676.1"/>
</dbReference>
<feature type="compositionally biased region" description="Basic and acidic residues" evidence="1">
    <location>
        <begin position="104"/>
        <end position="119"/>
    </location>
</feature>
<feature type="region of interest" description="Disordered" evidence="1">
    <location>
        <begin position="89"/>
        <end position="121"/>
    </location>
</feature>
<protein>
    <submittedName>
        <fullName evidence="2">NUDIX domain protein</fullName>
    </submittedName>
</protein>
<dbReference type="Proteomes" id="UP001433268">
    <property type="component" value="Unassembled WGS sequence"/>
</dbReference>
<reference evidence="2 3" key="1">
    <citation type="submission" date="2023-01" db="EMBL/GenBank/DDBJ databases">
        <title>Analysis of 21 Apiospora genomes using comparative genomics revels a genus with tremendous synthesis potential of carbohydrate active enzymes and secondary metabolites.</title>
        <authorList>
            <person name="Sorensen T."/>
        </authorList>
    </citation>
    <scope>NUCLEOTIDE SEQUENCE [LARGE SCALE GENOMIC DNA]</scope>
    <source>
        <strain evidence="2 3">CBS 114990</strain>
    </source>
</reference>
<accession>A0ABR1WZ07</accession>
<feature type="compositionally biased region" description="Basic and acidic residues" evidence="1">
    <location>
        <begin position="14"/>
        <end position="27"/>
    </location>
</feature>
<name>A0ABR1WZ07_9PEZI</name>
<evidence type="ECO:0000256" key="1">
    <source>
        <dbReference type="SAM" id="MobiDB-lite"/>
    </source>
</evidence>
<sequence length="232" mass="25552">MADQGATVPTSTATDDHFPAEQEKNNAKEGNINTGEDKNTTALATALTVHPSLTPYHQTTPAADTPTTALKPRVLLLQRALTDTYPGIWELPGGSCDDTADPTPARRPDARAARGDGPRRARGARGLVHIQRVGRNGRLTIVTFLMDVEPPRPHQQQQHQQEEGNANPRPQPLSSWNSLVKLDPAEHRDFVWATEHEVRQDLAHGGRRLEWRPKGKEVVLKGFRMAAEAAEQ</sequence>
<dbReference type="EMBL" id="JAQQWN010000004">
    <property type="protein sequence ID" value="KAK8088400.1"/>
    <property type="molecule type" value="Genomic_DNA"/>
</dbReference>
<feature type="region of interest" description="Disordered" evidence="1">
    <location>
        <begin position="151"/>
        <end position="176"/>
    </location>
</feature>
<dbReference type="InterPro" id="IPR015797">
    <property type="entry name" value="NUDIX_hydrolase-like_dom_sf"/>
</dbReference>
<feature type="region of interest" description="Disordered" evidence="1">
    <location>
        <begin position="1"/>
        <end position="36"/>
    </location>
</feature>
<dbReference type="SUPFAM" id="SSF55811">
    <property type="entry name" value="Nudix"/>
    <property type="match status" value="1"/>
</dbReference>
<evidence type="ECO:0000313" key="3">
    <source>
        <dbReference type="Proteomes" id="UP001433268"/>
    </source>
</evidence>
<keyword evidence="3" id="KW-1185">Reference proteome</keyword>
<dbReference type="GeneID" id="92040736"/>